<sequence>MSRFTVHGVPGSPYVRAVLLTLEEKGADWRLQAMGMGHNKTPDYLALQPFGKIPVLLDGDFRLYETHAILRYLDRVLSAPPLVPDDPKQAARMDQLISITNAHVRPEVSGAITFARIVAPKFGIPIDESTIPPAIPAAEKCVAAIAELIGGQPYMAGEAVSLADLMLVPHLDYFAQCAEGEAILAPHPALGAWLSRMRARPSMAATGWDRLLEGVEAA</sequence>
<dbReference type="Gene3D" id="3.40.30.10">
    <property type="entry name" value="Glutaredoxin"/>
    <property type="match status" value="1"/>
</dbReference>
<keyword evidence="3" id="KW-0808">Transferase</keyword>
<protein>
    <submittedName>
        <fullName evidence="3">Glutathione S-transferase family protein</fullName>
    </submittedName>
</protein>
<dbReference type="AlphaFoldDB" id="A0A5C6TV48"/>
<organism evidence="3 4">
    <name type="scientific">Allosphingosinicella ginsenosidimutans</name>
    <dbReference type="NCBI Taxonomy" id="1176539"/>
    <lineage>
        <taxon>Bacteria</taxon>
        <taxon>Pseudomonadati</taxon>
        <taxon>Pseudomonadota</taxon>
        <taxon>Alphaproteobacteria</taxon>
        <taxon>Sphingomonadales</taxon>
        <taxon>Sphingomonadaceae</taxon>
        <taxon>Allosphingosinicella</taxon>
    </lineage>
</organism>
<dbReference type="InterPro" id="IPR010987">
    <property type="entry name" value="Glutathione-S-Trfase_C-like"/>
</dbReference>
<dbReference type="Pfam" id="PF13410">
    <property type="entry name" value="GST_C_2"/>
    <property type="match status" value="1"/>
</dbReference>
<dbReference type="CDD" id="cd00299">
    <property type="entry name" value="GST_C_family"/>
    <property type="match status" value="1"/>
</dbReference>
<evidence type="ECO:0000259" key="1">
    <source>
        <dbReference type="PROSITE" id="PS50404"/>
    </source>
</evidence>
<name>A0A5C6TV48_9SPHN</name>
<evidence type="ECO:0000313" key="3">
    <source>
        <dbReference type="EMBL" id="TXC64217.1"/>
    </source>
</evidence>
<dbReference type="InterPro" id="IPR036282">
    <property type="entry name" value="Glutathione-S-Trfase_C_sf"/>
</dbReference>
<evidence type="ECO:0000313" key="4">
    <source>
        <dbReference type="Proteomes" id="UP000321249"/>
    </source>
</evidence>
<accession>A0A5C6TV48</accession>
<evidence type="ECO:0000259" key="2">
    <source>
        <dbReference type="PROSITE" id="PS50405"/>
    </source>
</evidence>
<dbReference type="InterPro" id="IPR040079">
    <property type="entry name" value="Glutathione_S-Trfase"/>
</dbReference>
<dbReference type="SUPFAM" id="SSF52833">
    <property type="entry name" value="Thioredoxin-like"/>
    <property type="match status" value="1"/>
</dbReference>
<dbReference type="PROSITE" id="PS50404">
    <property type="entry name" value="GST_NTER"/>
    <property type="match status" value="1"/>
</dbReference>
<feature type="domain" description="GST C-terminal" evidence="2">
    <location>
        <begin position="86"/>
        <end position="218"/>
    </location>
</feature>
<dbReference type="PANTHER" id="PTHR44051">
    <property type="entry name" value="GLUTATHIONE S-TRANSFERASE-RELATED"/>
    <property type="match status" value="1"/>
</dbReference>
<dbReference type="RefSeq" id="WP_147043623.1">
    <property type="nucleotide sequence ID" value="NZ_BAABIR010000001.1"/>
</dbReference>
<reference evidence="3 4" key="1">
    <citation type="journal article" date="2015" name="J. Microbiol.">
        <title>Sphingosinicella ginsenosidimutans sp. nov., with ginsenoside converting activity.</title>
        <authorList>
            <person name="Kim J.K."/>
            <person name="Kang M.S."/>
            <person name="Park S.C."/>
            <person name="Kim K.M."/>
            <person name="Choi K."/>
            <person name="Yoon M.H."/>
            <person name="Im W.T."/>
        </authorList>
    </citation>
    <scope>NUCLEOTIDE SEQUENCE [LARGE SCALE GENOMIC DNA]</scope>
    <source>
        <strain evidence="3 4">BS-11</strain>
    </source>
</reference>
<dbReference type="PANTHER" id="PTHR44051:SF8">
    <property type="entry name" value="GLUTATHIONE S-TRANSFERASE GSTA"/>
    <property type="match status" value="1"/>
</dbReference>
<gene>
    <name evidence="3" type="ORF">FRZ32_11460</name>
</gene>
<dbReference type="Proteomes" id="UP000321249">
    <property type="component" value="Unassembled WGS sequence"/>
</dbReference>
<comment type="caution">
    <text evidence="3">The sequence shown here is derived from an EMBL/GenBank/DDBJ whole genome shotgun (WGS) entry which is preliminary data.</text>
</comment>
<dbReference type="Pfam" id="PF13409">
    <property type="entry name" value="GST_N_2"/>
    <property type="match status" value="1"/>
</dbReference>
<dbReference type="OrthoDB" id="5293590at2"/>
<dbReference type="PROSITE" id="PS50405">
    <property type="entry name" value="GST_CTER"/>
    <property type="match status" value="1"/>
</dbReference>
<proteinExistence type="predicted"/>
<feature type="domain" description="GST N-terminal" evidence="1">
    <location>
        <begin position="2"/>
        <end position="81"/>
    </location>
</feature>
<dbReference type="InterPro" id="IPR036249">
    <property type="entry name" value="Thioredoxin-like_sf"/>
</dbReference>
<dbReference type="SFLD" id="SFLDG00358">
    <property type="entry name" value="Main_(cytGST)"/>
    <property type="match status" value="1"/>
</dbReference>
<dbReference type="GO" id="GO:0016740">
    <property type="term" value="F:transferase activity"/>
    <property type="evidence" value="ECO:0007669"/>
    <property type="project" value="UniProtKB-KW"/>
</dbReference>
<dbReference type="InterPro" id="IPR004045">
    <property type="entry name" value="Glutathione_S-Trfase_N"/>
</dbReference>
<keyword evidence="4" id="KW-1185">Reference proteome</keyword>
<dbReference type="SUPFAM" id="SSF47616">
    <property type="entry name" value="GST C-terminal domain-like"/>
    <property type="match status" value="1"/>
</dbReference>
<dbReference type="Gene3D" id="1.20.1050.10">
    <property type="match status" value="1"/>
</dbReference>
<dbReference type="SFLD" id="SFLDS00019">
    <property type="entry name" value="Glutathione_Transferase_(cytos"/>
    <property type="match status" value="1"/>
</dbReference>
<dbReference type="EMBL" id="VOQQ01000001">
    <property type="protein sequence ID" value="TXC64217.1"/>
    <property type="molecule type" value="Genomic_DNA"/>
</dbReference>